<dbReference type="GO" id="GO:0032259">
    <property type="term" value="P:methylation"/>
    <property type="evidence" value="ECO:0007669"/>
    <property type="project" value="UniProtKB-KW"/>
</dbReference>
<dbReference type="Proteomes" id="UP001516464">
    <property type="component" value="Unassembled WGS sequence"/>
</dbReference>
<keyword evidence="2" id="KW-0808">Transferase</keyword>
<dbReference type="PANTHER" id="PTHR13069:SF21">
    <property type="entry name" value="ALKYLATED DNA REPAIR PROTEIN ALKB HOMOLOG 8"/>
    <property type="match status" value="1"/>
</dbReference>
<dbReference type="EMBL" id="SBIQ01000030">
    <property type="protein sequence ID" value="KAF7684091.1"/>
    <property type="molecule type" value="Genomic_DNA"/>
</dbReference>
<dbReference type="CDD" id="cd02440">
    <property type="entry name" value="AdoMet_MTases"/>
    <property type="match status" value="1"/>
</dbReference>
<evidence type="ECO:0000259" key="3">
    <source>
        <dbReference type="Pfam" id="PF08241"/>
    </source>
</evidence>
<feature type="domain" description="Methyltransferase type 11" evidence="3">
    <location>
        <begin position="47"/>
        <end position="138"/>
    </location>
</feature>
<gene>
    <name evidence="4" type="ORF">TCON_0720</name>
</gene>
<dbReference type="PANTHER" id="PTHR13069">
    <property type="entry name" value="ALKYLATED DNA REPAIR PROTEIN ALKB HOMOLOG 8"/>
    <property type="match status" value="1"/>
</dbReference>
<evidence type="ECO:0000313" key="5">
    <source>
        <dbReference type="Proteomes" id="UP001516464"/>
    </source>
</evidence>
<protein>
    <submittedName>
        <fullName evidence="4">Methyltransferase</fullName>
    </submittedName>
</protein>
<name>A0ABQ7I149_9MICR</name>
<dbReference type="InterPro" id="IPR029063">
    <property type="entry name" value="SAM-dependent_MTases_sf"/>
</dbReference>
<reference evidence="4 5" key="1">
    <citation type="submission" date="2019-01" db="EMBL/GenBank/DDBJ databases">
        <title>Genomes sequencing and comparative genomics of infectious freshwater microsporidia, Cucumispora dikerogammari and Thelohania contejeani.</title>
        <authorList>
            <person name="Cormier A."/>
            <person name="Giraud I."/>
            <person name="Wattier R."/>
            <person name="Teixeira M."/>
            <person name="Grandjean F."/>
            <person name="Rigaud T."/>
            <person name="Cordaux R."/>
        </authorList>
    </citation>
    <scope>NUCLEOTIDE SEQUENCE [LARGE SCALE GENOMIC DNA]</scope>
    <source>
        <strain evidence="4">T1</strain>
        <tissue evidence="4">Spores</tissue>
    </source>
</reference>
<evidence type="ECO:0000256" key="1">
    <source>
        <dbReference type="ARBA" id="ARBA00022603"/>
    </source>
</evidence>
<dbReference type="Pfam" id="PF08241">
    <property type="entry name" value="Methyltransf_11"/>
    <property type="match status" value="1"/>
</dbReference>
<evidence type="ECO:0000256" key="2">
    <source>
        <dbReference type="ARBA" id="ARBA00022679"/>
    </source>
</evidence>
<accession>A0ABQ7I149</accession>
<dbReference type="Gene3D" id="3.40.50.150">
    <property type="entry name" value="Vaccinia Virus protein VP39"/>
    <property type="match status" value="1"/>
</dbReference>
<dbReference type="InterPro" id="IPR051422">
    <property type="entry name" value="AlkB_tRNA_MeTrf/Diox"/>
</dbReference>
<keyword evidence="5" id="KW-1185">Reference proteome</keyword>
<sequence length="218" mass="25099">MSDELELKTVHDFYSSCADKFNTTRRKPWPQTQLFISKYSTPTSLLLDSGCGNGRASTCHPNTIGIDYSLNLLKYAYSRCTSPFTQFQRGNVINLPYKDGMFDLILSIAVVHHLTTEERRNKCFQEMHRVLAPNGKALVYVWSSEYKNKSKFRSAGLKSDQDVFASWNGSFEKVRFYHLYTLGELEEQARRNGFTILKSGSENESLYVIIEKINNFNK</sequence>
<organism evidence="4 5">
    <name type="scientific">Astathelohania contejeani</name>
    <dbReference type="NCBI Taxonomy" id="164912"/>
    <lineage>
        <taxon>Eukaryota</taxon>
        <taxon>Fungi</taxon>
        <taxon>Fungi incertae sedis</taxon>
        <taxon>Microsporidia</taxon>
        <taxon>Astathelohaniidae</taxon>
        <taxon>Astathelohania</taxon>
    </lineage>
</organism>
<evidence type="ECO:0000313" key="4">
    <source>
        <dbReference type="EMBL" id="KAF7684091.1"/>
    </source>
</evidence>
<dbReference type="SUPFAM" id="SSF53335">
    <property type="entry name" value="S-adenosyl-L-methionine-dependent methyltransferases"/>
    <property type="match status" value="1"/>
</dbReference>
<proteinExistence type="predicted"/>
<comment type="caution">
    <text evidence="4">The sequence shown here is derived from an EMBL/GenBank/DDBJ whole genome shotgun (WGS) entry which is preliminary data.</text>
</comment>
<dbReference type="GO" id="GO:0008168">
    <property type="term" value="F:methyltransferase activity"/>
    <property type="evidence" value="ECO:0007669"/>
    <property type="project" value="UniProtKB-KW"/>
</dbReference>
<keyword evidence="1 4" id="KW-0489">Methyltransferase</keyword>
<dbReference type="InterPro" id="IPR013216">
    <property type="entry name" value="Methyltransf_11"/>
</dbReference>